<dbReference type="EMBL" id="AGNL01026694">
    <property type="protein sequence ID" value="EJK57922.1"/>
    <property type="molecule type" value="Genomic_DNA"/>
</dbReference>
<sequence length="92" mass="9714">AGRSDISDRSLGRMRATRFAHGLSTTGPGLPGSLSHVCSSSPNNRTELSMVDETAARNRQWDAAGDFTQRMVELVGNPVIPSAFVAVVNGIS</sequence>
<name>K0SHA3_THAOC</name>
<protein>
    <submittedName>
        <fullName evidence="2">Uncharacterized protein</fullName>
    </submittedName>
</protein>
<reference evidence="2 3" key="1">
    <citation type="journal article" date="2012" name="Genome Biol.">
        <title>Genome and low-iron response of an oceanic diatom adapted to chronic iron limitation.</title>
        <authorList>
            <person name="Lommer M."/>
            <person name="Specht M."/>
            <person name="Roy A.S."/>
            <person name="Kraemer L."/>
            <person name="Andreson R."/>
            <person name="Gutowska M.A."/>
            <person name="Wolf J."/>
            <person name="Bergner S.V."/>
            <person name="Schilhabel M.B."/>
            <person name="Klostermeier U.C."/>
            <person name="Beiko R.G."/>
            <person name="Rosenstiel P."/>
            <person name="Hippler M."/>
            <person name="Laroche J."/>
        </authorList>
    </citation>
    <scope>NUCLEOTIDE SEQUENCE [LARGE SCALE GENOMIC DNA]</scope>
    <source>
        <strain evidence="2 3">CCMP1005</strain>
    </source>
</reference>
<comment type="caution">
    <text evidence="2">The sequence shown here is derived from an EMBL/GenBank/DDBJ whole genome shotgun (WGS) entry which is preliminary data.</text>
</comment>
<feature type="region of interest" description="Disordered" evidence="1">
    <location>
        <begin position="22"/>
        <end position="41"/>
    </location>
</feature>
<gene>
    <name evidence="2" type="ORF">THAOC_21993</name>
</gene>
<feature type="non-terminal residue" evidence="2">
    <location>
        <position position="1"/>
    </location>
</feature>
<evidence type="ECO:0000313" key="3">
    <source>
        <dbReference type="Proteomes" id="UP000266841"/>
    </source>
</evidence>
<evidence type="ECO:0000256" key="1">
    <source>
        <dbReference type="SAM" id="MobiDB-lite"/>
    </source>
</evidence>
<dbReference type="Proteomes" id="UP000266841">
    <property type="component" value="Unassembled WGS sequence"/>
</dbReference>
<keyword evidence="3" id="KW-1185">Reference proteome</keyword>
<proteinExistence type="predicted"/>
<evidence type="ECO:0000313" key="2">
    <source>
        <dbReference type="EMBL" id="EJK57922.1"/>
    </source>
</evidence>
<accession>K0SHA3</accession>
<organism evidence="2 3">
    <name type="scientific">Thalassiosira oceanica</name>
    <name type="common">Marine diatom</name>
    <dbReference type="NCBI Taxonomy" id="159749"/>
    <lineage>
        <taxon>Eukaryota</taxon>
        <taxon>Sar</taxon>
        <taxon>Stramenopiles</taxon>
        <taxon>Ochrophyta</taxon>
        <taxon>Bacillariophyta</taxon>
        <taxon>Coscinodiscophyceae</taxon>
        <taxon>Thalassiosirophycidae</taxon>
        <taxon>Thalassiosirales</taxon>
        <taxon>Thalassiosiraceae</taxon>
        <taxon>Thalassiosira</taxon>
    </lineage>
</organism>
<dbReference type="AlphaFoldDB" id="K0SHA3"/>